<dbReference type="FunFam" id="2.10.230.10:FF:000002">
    <property type="entry name" value="Molecular chaperone DnaJ"/>
    <property type="match status" value="1"/>
</dbReference>
<evidence type="ECO:0000256" key="2">
    <source>
        <dbReference type="ARBA" id="ARBA00022705"/>
    </source>
</evidence>
<name>A0A7H0SQ19_9CORY</name>
<feature type="repeat" description="CXXCXGXG motif" evidence="11">
    <location>
        <begin position="190"/>
        <end position="197"/>
    </location>
</feature>
<dbReference type="GO" id="GO:0051082">
    <property type="term" value="F:unfolded protein binding"/>
    <property type="evidence" value="ECO:0007669"/>
    <property type="project" value="UniProtKB-UniRule"/>
</dbReference>
<evidence type="ECO:0000256" key="3">
    <source>
        <dbReference type="ARBA" id="ARBA00022723"/>
    </source>
</evidence>
<dbReference type="Pfam" id="PF01556">
    <property type="entry name" value="DnaJ_C"/>
    <property type="match status" value="1"/>
</dbReference>
<dbReference type="InterPro" id="IPR001623">
    <property type="entry name" value="DnaJ_domain"/>
</dbReference>
<dbReference type="Gene3D" id="1.10.287.110">
    <property type="entry name" value="DnaJ domain"/>
    <property type="match status" value="1"/>
</dbReference>
<dbReference type="PRINTS" id="PR00625">
    <property type="entry name" value="JDOMAIN"/>
</dbReference>
<dbReference type="InterPro" id="IPR036410">
    <property type="entry name" value="HSP_DnaJ_Cys-rich_dom_sf"/>
</dbReference>
<keyword evidence="7 11" id="KW-0346">Stress response</keyword>
<dbReference type="InterPro" id="IPR001305">
    <property type="entry name" value="HSP_DnaJ_Cys-rich_dom"/>
</dbReference>
<feature type="repeat" description="CXXCXGXG motif" evidence="11">
    <location>
        <begin position="147"/>
        <end position="154"/>
    </location>
</feature>
<evidence type="ECO:0000256" key="11">
    <source>
        <dbReference type="HAMAP-Rule" id="MF_01152"/>
    </source>
</evidence>
<evidence type="ECO:0000256" key="1">
    <source>
        <dbReference type="ARBA" id="ARBA00022490"/>
    </source>
</evidence>
<keyword evidence="13" id="KW-1185">Reference proteome</keyword>
<dbReference type="SUPFAM" id="SSF49493">
    <property type="entry name" value="HSP40/DnaJ peptide-binding domain"/>
    <property type="match status" value="2"/>
</dbReference>
<keyword evidence="5 11" id="KW-0863">Zinc-finger</keyword>
<feature type="repeat" description="CXXCXGXG motif" evidence="11">
    <location>
        <begin position="164"/>
        <end position="171"/>
    </location>
</feature>
<dbReference type="CDD" id="cd10747">
    <property type="entry name" value="DnaJ_C"/>
    <property type="match status" value="1"/>
</dbReference>
<feature type="binding site" evidence="11">
    <location>
        <position position="164"/>
    </location>
    <ligand>
        <name>Zn(2+)</name>
        <dbReference type="ChEBI" id="CHEBI:29105"/>
        <label>2</label>
    </ligand>
</feature>
<dbReference type="GO" id="GO:0006260">
    <property type="term" value="P:DNA replication"/>
    <property type="evidence" value="ECO:0007669"/>
    <property type="project" value="UniProtKB-KW"/>
</dbReference>
<keyword evidence="2 11" id="KW-0235">DNA replication</keyword>
<keyword evidence="8 11" id="KW-0143">Chaperone</keyword>
<keyword evidence="6 11" id="KW-0862">Zinc</keyword>
<evidence type="ECO:0000256" key="6">
    <source>
        <dbReference type="ARBA" id="ARBA00022833"/>
    </source>
</evidence>
<comment type="function">
    <text evidence="11">Participates actively in the response to hyperosmotic and heat shock by preventing the aggregation of stress-denatured proteins and by disaggregating proteins, also in an autonomous, DnaK-independent fashion. Unfolded proteins bind initially to DnaJ; upon interaction with the DnaJ-bound protein, DnaK hydrolyzes its bound ATP, resulting in the formation of a stable complex. GrpE releases ADP from DnaK; ATP binding to DnaK triggers the release of the substrate protein, thus completing the reaction cycle. Several rounds of ATP-dependent interactions between DnaJ, DnaK and GrpE are required for fully efficient folding. Also involved, together with DnaK and GrpE, in the DNA replication of plasmids through activation of initiation proteins.</text>
</comment>
<dbReference type="AlphaFoldDB" id="A0A7H0SQ19"/>
<feature type="binding site" evidence="11">
    <location>
        <position position="207"/>
    </location>
    <ligand>
        <name>Zn(2+)</name>
        <dbReference type="ChEBI" id="CHEBI:29105"/>
        <label>1</label>
    </ligand>
</feature>
<feature type="binding site" evidence="11">
    <location>
        <position position="190"/>
    </location>
    <ligand>
        <name>Zn(2+)</name>
        <dbReference type="ChEBI" id="CHEBI:29105"/>
        <label>2</label>
    </ligand>
</feature>
<dbReference type="PANTHER" id="PTHR43096">
    <property type="entry name" value="DNAJ HOMOLOG 1, MITOCHONDRIAL-RELATED"/>
    <property type="match status" value="1"/>
</dbReference>
<dbReference type="GO" id="GO:0009408">
    <property type="term" value="P:response to heat"/>
    <property type="evidence" value="ECO:0007669"/>
    <property type="project" value="InterPro"/>
</dbReference>
<sequence length="382" mass="41315">MARDYYGILGVEKSATDQEIKKAYRRLARKYHPDVNPSEEAAAKFREATEAHEVLTDPEKRRIVDMGGDPLDHGGRGAPGGAGGFGGFGGGLGDIFEAFFGEQTGGSRGPRSRVQPGNDALLRESITLEDAFRGVRKDIIVDTAVLCEHCAGTGSESRSKPVTCDQCGGTGEIREMQRSFLGNVMTTRPCPKCQGYGEIIPDPCTHCGGAGRVKRRRNLVCNIPAGIRDGMRIRMAGQGEVGQGGGPAGDLYVEVAIQQHPVFSRDGDDLHMTVRVPMVDAALGTDVELDGLGGESITLTIDPGTQPAEHIRLPEAGMPHVRTGERGDMIATIDVVVPRDLDQKSRELLTQVREHRREATGVNSLDDGEESLFSRLRNKFRR</sequence>
<protein>
    <recommendedName>
        <fullName evidence="10 11">Chaperone protein DnaJ</fullName>
    </recommendedName>
</protein>
<comment type="cofactor">
    <cofactor evidence="11">
        <name>Zn(2+)</name>
        <dbReference type="ChEBI" id="CHEBI:29105"/>
    </cofactor>
    <text evidence="11">Binds 2 Zn(2+) ions per monomer.</text>
</comment>
<dbReference type="InterPro" id="IPR012724">
    <property type="entry name" value="DnaJ"/>
</dbReference>
<comment type="domain">
    <text evidence="11">The J domain is necessary and sufficient to stimulate DnaK ATPase activity. Zinc center 1 plays an important role in the autonomous, DnaK-independent chaperone activity of DnaJ. Zinc center 2 is essential for interaction with DnaK and for DnaJ activity.</text>
</comment>
<dbReference type="GO" id="GO:0008270">
    <property type="term" value="F:zinc ion binding"/>
    <property type="evidence" value="ECO:0007669"/>
    <property type="project" value="UniProtKB-UniRule"/>
</dbReference>
<dbReference type="RefSeq" id="WP_187973956.1">
    <property type="nucleotide sequence ID" value="NZ_CP046884.1"/>
</dbReference>
<dbReference type="Pfam" id="PF00684">
    <property type="entry name" value="DnaJ_CXXCXGXG"/>
    <property type="match status" value="1"/>
</dbReference>
<proteinExistence type="inferred from homology"/>
<evidence type="ECO:0000256" key="9">
    <source>
        <dbReference type="ARBA" id="ARBA00061004"/>
    </source>
</evidence>
<dbReference type="Gene3D" id="2.60.260.20">
    <property type="entry name" value="Urease metallochaperone UreE, N-terminal domain"/>
    <property type="match status" value="2"/>
</dbReference>
<evidence type="ECO:0000256" key="5">
    <source>
        <dbReference type="ARBA" id="ARBA00022771"/>
    </source>
</evidence>
<evidence type="ECO:0000256" key="10">
    <source>
        <dbReference type="ARBA" id="ARBA00067609"/>
    </source>
</evidence>
<dbReference type="NCBIfam" id="TIGR02349">
    <property type="entry name" value="DnaJ_bact"/>
    <property type="match status" value="1"/>
</dbReference>
<keyword evidence="4 11" id="KW-0677">Repeat</keyword>
<dbReference type="GO" id="GO:0005737">
    <property type="term" value="C:cytoplasm"/>
    <property type="evidence" value="ECO:0007669"/>
    <property type="project" value="UniProtKB-SubCell"/>
</dbReference>
<dbReference type="GO" id="GO:0005524">
    <property type="term" value="F:ATP binding"/>
    <property type="evidence" value="ECO:0007669"/>
    <property type="project" value="InterPro"/>
</dbReference>
<dbReference type="EMBL" id="CP046884">
    <property type="protein sequence ID" value="QNQ90644.1"/>
    <property type="molecule type" value="Genomic_DNA"/>
</dbReference>
<feature type="binding site" evidence="11">
    <location>
        <position position="204"/>
    </location>
    <ligand>
        <name>Zn(2+)</name>
        <dbReference type="ChEBI" id="CHEBI:29105"/>
        <label>1</label>
    </ligand>
</feature>
<dbReference type="SUPFAM" id="SSF46565">
    <property type="entry name" value="Chaperone J-domain"/>
    <property type="match status" value="1"/>
</dbReference>
<evidence type="ECO:0000256" key="7">
    <source>
        <dbReference type="ARBA" id="ARBA00023016"/>
    </source>
</evidence>
<accession>A0A7H0SQ19</accession>
<dbReference type="Gene3D" id="6.20.20.10">
    <property type="match status" value="2"/>
</dbReference>
<dbReference type="InterPro" id="IPR036869">
    <property type="entry name" value="J_dom_sf"/>
</dbReference>
<feature type="binding site" evidence="11">
    <location>
        <position position="167"/>
    </location>
    <ligand>
        <name>Zn(2+)</name>
        <dbReference type="ChEBI" id="CHEBI:29105"/>
        <label>2</label>
    </ligand>
</feature>
<dbReference type="Proteomes" id="UP000516320">
    <property type="component" value="Chromosome"/>
</dbReference>
<dbReference type="FunFam" id="2.60.260.20:FF:000013">
    <property type="entry name" value="DnaJ subfamily B member 11"/>
    <property type="match status" value="1"/>
</dbReference>
<dbReference type="PROSITE" id="PS50076">
    <property type="entry name" value="DNAJ_2"/>
    <property type="match status" value="1"/>
</dbReference>
<dbReference type="HAMAP" id="MF_01152">
    <property type="entry name" value="DnaJ"/>
    <property type="match status" value="1"/>
</dbReference>
<dbReference type="CDD" id="cd10719">
    <property type="entry name" value="DnaJ_zf"/>
    <property type="match status" value="1"/>
</dbReference>
<comment type="subcellular location">
    <subcellularLocation>
        <location evidence="11">Cytoplasm</location>
    </subcellularLocation>
</comment>
<dbReference type="PROSITE" id="PS51188">
    <property type="entry name" value="ZF_CR"/>
    <property type="match status" value="1"/>
</dbReference>
<dbReference type="SMART" id="SM00271">
    <property type="entry name" value="DnaJ"/>
    <property type="match status" value="1"/>
</dbReference>
<organism evidence="12 13">
    <name type="scientific">Corynebacterium poyangense</name>
    <dbReference type="NCBI Taxonomy" id="2684405"/>
    <lineage>
        <taxon>Bacteria</taxon>
        <taxon>Bacillati</taxon>
        <taxon>Actinomycetota</taxon>
        <taxon>Actinomycetes</taxon>
        <taxon>Mycobacteriales</taxon>
        <taxon>Corynebacteriaceae</taxon>
        <taxon>Corynebacterium</taxon>
    </lineage>
</organism>
<evidence type="ECO:0000313" key="13">
    <source>
        <dbReference type="Proteomes" id="UP000516320"/>
    </source>
</evidence>
<dbReference type="InterPro" id="IPR008971">
    <property type="entry name" value="HSP40/DnaJ_pept-bd"/>
</dbReference>
<reference evidence="12 13" key="1">
    <citation type="submission" date="2019-12" db="EMBL/GenBank/DDBJ databases">
        <title>Corynebacterium sp. nov., isolated from feces of the Anser Albifrons in China.</title>
        <authorList>
            <person name="Liu Q."/>
        </authorList>
    </citation>
    <scope>NUCLEOTIDE SEQUENCE [LARGE SCALE GENOMIC DNA]</scope>
    <source>
        <strain evidence="12 13">4H37-19</strain>
    </source>
</reference>
<dbReference type="NCBIfam" id="NF010871">
    <property type="entry name" value="PRK14278.1"/>
    <property type="match status" value="1"/>
</dbReference>
<dbReference type="InterPro" id="IPR002939">
    <property type="entry name" value="DnaJ_C"/>
</dbReference>
<feature type="repeat" description="CXXCXGXG motif" evidence="11">
    <location>
        <begin position="204"/>
        <end position="211"/>
    </location>
</feature>
<dbReference type="GO" id="GO:0031072">
    <property type="term" value="F:heat shock protein binding"/>
    <property type="evidence" value="ECO:0007669"/>
    <property type="project" value="InterPro"/>
</dbReference>
<keyword evidence="3 11" id="KW-0479">Metal-binding</keyword>
<gene>
    <name evidence="11 12" type="primary">dnaJ</name>
    <name evidence="12" type="ORF">GP475_08345</name>
</gene>
<feature type="binding site" evidence="11">
    <location>
        <position position="147"/>
    </location>
    <ligand>
        <name>Zn(2+)</name>
        <dbReference type="ChEBI" id="CHEBI:29105"/>
        <label>1</label>
    </ligand>
</feature>
<comment type="subunit">
    <text evidence="11">Homodimer.</text>
</comment>
<evidence type="ECO:0000313" key="12">
    <source>
        <dbReference type="EMBL" id="QNQ90644.1"/>
    </source>
</evidence>
<dbReference type="SUPFAM" id="SSF57938">
    <property type="entry name" value="DnaJ/Hsp40 cysteine-rich domain"/>
    <property type="match status" value="1"/>
</dbReference>
<feature type="binding site" evidence="11">
    <location>
        <position position="193"/>
    </location>
    <ligand>
        <name>Zn(2+)</name>
        <dbReference type="ChEBI" id="CHEBI:29105"/>
        <label>2</label>
    </ligand>
</feature>
<dbReference type="PANTHER" id="PTHR43096:SF48">
    <property type="entry name" value="CHAPERONE PROTEIN DNAJ"/>
    <property type="match status" value="1"/>
</dbReference>
<dbReference type="GO" id="GO:0042026">
    <property type="term" value="P:protein refolding"/>
    <property type="evidence" value="ECO:0007669"/>
    <property type="project" value="TreeGrafter"/>
</dbReference>
<dbReference type="KEGG" id="cpoy:GP475_08345"/>
<evidence type="ECO:0000256" key="4">
    <source>
        <dbReference type="ARBA" id="ARBA00022737"/>
    </source>
</evidence>
<dbReference type="CDD" id="cd06257">
    <property type="entry name" value="DnaJ"/>
    <property type="match status" value="1"/>
</dbReference>
<keyword evidence="1 11" id="KW-0963">Cytoplasm</keyword>
<feature type="binding site" evidence="11">
    <location>
        <position position="150"/>
    </location>
    <ligand>
        <name>Zn(2+)</name>
        <dbReference type="ChEBI" id="CHEBI:29105"/>
        <label>1</label>
    </ligand>
</feature>
<evidence type="ECO:0000256" key="8">
    <source>
        <dbReference type="ARBA" id="ARBA00023186"/>
    </source>
</evidence>
<dbReference type="Pfam" id="PF00226">
    <property type="entry name" value="DnaJ"/>
    <property type="match status" value="1"/>
</dbReference>
<comment type="similarity">
    <text evidence="9 11">Belongs to the DnaJ family.</text>
</comment>
<dbReference type="NCBIfam" id="NF008035">
    <property type="entry name" value="PRK10767.1"/>
    <property type="match status" value="1"/>
</dbReference>